<gene>
    <name evidence="14" type="ORF">SAMN04488509_101397</name>
</gene>
<evidence type="ECO:0000256" key="7">
    <source>
        <dbReference type="ARBA" id="ARBA00022723"/>
    </source>
</evidence>
<dbReference type="OrthoDB" id="9799441at2"/>
<comment type="similarity">
    <text evidence="3">Belongs to the cytochrome b560 family.</text>
</comment>
<comment type="function">
    <text evidence="1">Membrane-anchoring subunit of succinate dehydrogenase (SDH).</text>
</comment>
<dbReference type="PIRSF" id="PIRSF000178">
    <property type="entry name" value="SDH_cyt_b560"/>
    <property type="match status" value="1"/>
</dbReference>
<evidence type="ECO:0000256" key="1">
    <source>
        <dbReference type="ARBA" id="ARBA00004050"/>
    </source>
</evidence>
<sequence length="129" mass="13548">MSTRKRPLSPHLQVYRPQITSVLSISHRISGIVNALVALGIAGLLISVAAGPEAYARFAAIAGSIPGQIALFLFTLAICYHLFNGIRHLFWDAGRGFELSAVYASGYTVIALAIVSALGIWAVVLGGAA</sequence>
<dbReference type="Gene3D" id="1.20.1300.10">
    <property type="entry name" value="Fumarate reductase/succinate dehydrogenase, transmembrane subunit"/>
    <property type="match status" value="1"/>
</dbReference>
<dbReference type="PROSITE" id="PS01000">
    <property type="entry name" value="SDH_CYT_1"/>
    <property type="match status" value="1"/>
</dbReference>
<keyword evidence="5 12" id="KW-0349">Heme</keyword>
<evidence type="ECO:0000313" key="14">
    <source>
        <dbReference type="EMBL" id="SDD13797.1"/>
    </source>
</evidence>
<evidence type="ECO:0000256" key="8">
    <source>
        <dbReference type="ARBA" id="ARBA00022989"/>
    </source>
</evidence>
<proteinExistence type="inferred from homology"/>
<dbReference type="InterPro" id="IPR014314">
    <property type="entry name" value="Succ_DH_cytb556"/>
</dbReference>
<dbReference type="Proteomes" id="UP000199603">
    <property type="component" value="Unassembled WGS sequence"/>
</dbReference>
<evidence type="ECO:0000313" key="15">
    <source>
        <dbReference type="Proteomes" id="UP000199603"/>
    </source>
</evidence>
<dbReference type="InterPro" id="IPR000701">
    <property type="entry name" value="SuccDH_FuR_B_TM-su"/>
</dbReference>
<feature type="transmembrane region" description="Helical" evidence="13">
    <location>
        <begin position="32"/>
        <end position="52"/>
    </location>
</feature>
<evidence type="ECO:0000256" key="10">
    <source>
        <dbReference type="ARBA" id="ARBA00023136"/>
    </source>
</evidence>
<evidence type="ECO:0000256" key="3">
    <source>
        <dbReference type="ARBA" id="ARBA00007244"/>
    </source>
</evidence>
<comment type="subunit">
    <text evidence="11">Part of an enzyme complex containing four subunits: a flavoprotein, an iron-sulfur protein, plus two membrane-anchoring proteins, SdhC and SdhD. The complex can form homotrimers.</text>
</comment>
<keyword evidence="7 12" id="KW-0479">Metal-binding</keyword>
<evidence type="ECO:0000256" key="11">
    <source>
        <dbReference type="ARBA" id="ARBA00025912"/>
    </source>
</evidence>
<dbReference type="Pfam" id="PF01127">
    <property type="entry name" value="Sdh_cyt"/>
    <property type="match status" value="1"/>
</dbReference>
<organism evidence="14 15">
    <name type="scientific">Aquimonas voraii</name>
    <dbReference type="NCBI Taxonomy" id="265719"/>
    <lineage>
        <taxon>Bacteria</taxon>
        <taxon>Pseudomonadati</taxon>
        <taxon>Pseudomonadota</taxon>
        <taxon>Gammaproteobacteria</taxon>
        <taxon>Lysobacterales</taxon>
        <taxon>Lysobacteraceae</taxon>
        <taxon>Aquimonas</taxon>
    </lineage>
</organism>
<evidence type="ECO:0000256" key="12">
    <source>
        <dbReference type="PIRSR" id="PIRSR000178-1"/>
    </source>
</evidence>
<feature type="transmembrane region" description="Helical" evidence="13">
    <location>
        <begin position="104"/>
        <end position="124"/>
    </location>
</feature>
<dbReference type="InterPro" id="IPR018495">
    <property type="entry name" value="Succ_DH_cyt_bsu_CS"/>
</dbReference>
<name>A0A1G6SCD1_9GAMM</name>
<dbReference type="PROSITE" id="PS01001">
    <property type="entry name" value="SDH_CYT_2"/>
    <property type="match status" value="1"/>
</dbReference>
<keyword evidence="8 13" id="KW-1133">Transmembrane helix</keyword>
<evidence type="ECO:0000256" key="6">
    <source>
        <dbReference type="ARBA" id="ARBA00022692"/>
    </source>
</evidence>
<accession>A0A1G6SCD1</accession>
<dbReference type="GO" id="GO:0006099">
    <property type="term" value="P:tricarboxylic acid cycle"/>
    <property type="evidence" value="ECO:0007669"/>
    <property type="project" value="InterPro"/>
</dbReference>
<evidence type="ECO:0000256" key="13">
    <source>
        <dbReference type="SAM" id="Phobius"/>
    </source>
</evidence>
<dbReference type="RefSeq" id="WP_091238160.1">
    <property type="nucleotide sequence ID" value="NZ_FNAG01000001.1"/>
</dbReference>
<keyword evidence="10 13" id="KW-0472">Membrane</keyword>
<dbReference type="PANTHER" id="PTHR10978:SF5">
    <property type="entry name" value="SUCCINATE DEHYDROGENASE CYTOCHROME B560 SUBUNIT, MITOCHONDRIAL"/>
    <property type="match status" value="1"/>
</dbReference>
<comment type="cofactor">
    <cofactor evidence="12">
        <name>heme</name>
        <dbReference type="ChEBI" id="CHEBI:30413"/>
    </cofactor>
    <text evidence="12">The heme is bound between the two transmembrane subunits.</text>
</comment>
<dbReference type="GO" id="GO:0046872">
    <property type="term" value="F:metal ion binding"/>
    <property type="evidence" value="ECO:0007669"/>
    <property type="project" value="UniProtKB-KW"/>
</dbReference>
<keyword evidence="15" id="KW-1185">Reference proteome</keyword>
<dbReference type="STRING" id="265719.SAMN04488509_101397"/>
<dbReference type="SUPFAM" id="SSF81343">
    <property type="entry name" value="Fumarate reductase respiratory complex transmembrane subunits"/>
    <property type="match status" value="1"/>
</dbReference>
<keyword evidence="6 13" id="KW-0812">Transmembrane</keyword>
<evidence type="ECO:0000256" key="2">
    <source>
        <dbReference type="ARBA" id="ARBA00004141"/>
    </source>
</evidence>
<dbReference type="NCBIfam" id="TIGR02970">
    <property type="entry name" value="succ_dehyd_cytB"/>
    <property type="match status" value="1"/>
</dbReference>
<reference evidence="14 15" key="1">
    <citation type="submission" date="2016-10" db="EMBL/GenBank/DDBJ databases">
        <authorList>
            <person name="de Groot N.N."/>
        </authorList>
    </citation>
    <scope>NUCLEOTIDE SEQUENCE [LARGE SCALE GENOMIC DNA]</scope>
    <source>
        <strain evidence="14 15">DSM 16957</strain>
    </source>
</reference>
<dbReference type="CDD" id="cd03499">
    <property type="entry name" value="SQR_TypeC_SdhC"/>
    <property type="match status" value="1"/>
</dbReference>
<feature type="binding site" description="axial binding residue" evidence="12">
    <location>
        <position position="81"/>
    </location>
    <ligand>
        <name>heme</name>
        <dbReference type="ChEBI" id="CHEBI:30413"/>
        <note>ligand shared with second transmembrane subunit</note>
    </ligand>
    <ligandPart>
        <name>Fe</name>
        <dbReference type="ChEBI" id="CHEBI:18248"/>
    </ligandPart>
</feature>
<dbReference type="GO" id="GO:0016020">
    <property type="term" value="C:membrane"/>
    <property type="evidence" value="ECO:0007669"/>
    <property type="project" value="UniProtKB-SubCell"/>
</dbReference>
<dbReference type="GO" id="GO:0009055">
    <property type="term" value="F:electron transfer activity"/>
    <property type="evidence" value="ECO:0007669"/>
    <property type="project" value="InterPro"/>
</dbReference>
<comment type="subcellular location">
    <subcellularLocation>
        <location evidence="2">Membrane</location>
        <topology evidence="2">Multi-pass membrane protein</topology>
    </subcellularLocation>
</comment>
<evidence type="ECO:0000256" key="5">
    <source>
        <dbReference type="ARBA" id="ARBA00022617"/>
    </source>
</evidence>
<dbReference type="AlphaFoldDB" id="A0A1G6SCD1"/>
<keyword evidence="9 12" id="KW-0408">Iron</keyword>
<protein>
    <recommendedName>
        <fullName evidence="4">Succinate dehydrogenase cytochrome b556 subunit</fullName>
    </recommendedName>
</protein>
<evidence type="ECO:0000256" key="9">
    <source>
        <dbReference type="ARBA" id="ARBA00023004"/>
    </source>
</evidence>
<evidence type="ECO:0000256" key="4">
    <source>
        <dbReference type="ARBA" id="ARBA00020076"/>
    </source>
</evidence>
<dbReference type="InterPro" id="IPR034804">
    <property type="entry name" value="SQR/QFR_C/D"/>
</dbReference>
<dbReference type="EMBL" id="FNAG01000001">
    <property type="protein sequence ID" value="SDD13797.1"/>
    <property type="molecule type" value="Genomic_DNA"/>
</dbReference>
<feature type="transmembrane region" description="Helical" evidence="13">
    <location>
        <begin position="58"/>
        <end position="83"/>
    </location>
</feature>
<dbReference type="PANTHER" id="PTHR10978">
    <property type="entry name" value="SUCCINATE DEHYDROGENASE CYTOCHROME B560 SUBUNIT"/>
    <property type="match status" value="1"/>
</dbReference>